<dbReference type="GO" id="GO:0031048">
    <property type="term" value="P:regulatory ncRNA-mediated heterochromatin formation"/>
    <property type="evidence" value="ECO:0007669"/>
    <property type="project" value="TreeGrafter"/>
</dbReference>
<reference evidence="2" key="1">
    <citation type="submission" date="2020-01" db="EMBL/GenBank/DDBJ databases">
        <title>Genome Sequencing of Three Apophysomyces-Like Fungal Strains Confirms a Novel Fungal Genus in the Mucoromycota with divergent Burkholderia-like Endosymbiotic Bacteria.</title>
        <authorList>
            <person name="Stajich J.E."/>
            <person name="Macias A.M."/>
            <person name="Carter-House D."/>
            <person name="Lovett B."/>
            <person name="Kasson L.R."/>
            <person name="Berry K."/>
            <person name="Grigoriev I."/>
            <person name="Chang Y."/>
            <person name="Spatafora J."/>
            <person name="Kasson M.T."/>
        </authorList>
    </citation>
    <scope>NUCLEOTIDE SEQUENCE</scope>
    <source>
        <strain evidence="2">NRRL A-21654</strain>
    </source>
</reference>
<gene>
    <name evidence="2" type="ORF">EC973_004324</name>
</gene>
<comment type="caution">
    <text evidence="2">The sequence shown here is derived from an EMBL/GenBank/DDBJ whole genome shotgun (WGS) entry which is preliminary data.</text>
</comment>
<dbReference type="InterPro" id="IPR048263">
    <property type="entry name" value="Arb2"/>
</dbReference>
<proteinExistence type="predicted"/>
<feature type="domain" description="Arb2" evidence="1">
    <location>
        <begin position="190"/>
        <end position="260"/>
    </location>
</feature>
<evidence type="ECO:0000313" key="3">
    <source>
        <dbReference type="Proteomes" id="UP000605846"/>
    </source>
</evidence>
<dbReference type="EMBL" id="JABAYA010000245">
    <property type="protein sequence ID" value="KAF7721648.1"/>
    <property type="molecule type" value="Genomic_DNA"/>
</dbReference>
<dbReference type="Proteomes" id="UP000605846">
    <property type="component" value="Unassembled WGS sequence"/>
</dbReference>
<dbReference type="PANTHER" id="PTHR21357:SF4">
    <property type="entry name" value="FAM172 FAMILY PROTEIN HOMOLOG CG10038"/>
    <property type="match status" value="1"/>
</dbReference>
<evidence type="ECO:0000313" key="2">
    <source>
        <dbReference type="EMBL" id="KAF7721648.1"/>
    </source>
</evidence>
<feature type="domain" description="Arb2" evidence="1">
    <location>
        <begin position="14"/>
        <end position="166"/>
    </location>
</feature>
<dbReference type="GO" id="GO:0005634">
    <property type="term" value="C:nucleus"/>
    <property type="evidence" value="ECO:0007669"/>
    <property type="project" value="TreeGrafter"/>
</dbReference>
<name>A0A8H7BQ94_9FUNG</name>
<keyword evidence="3" id="KW-1185">Reference proteome</keyword>
<dbReference type="AlphaFoldDB" id="A0A8H7BQ94"/>
<accession>A0A8H7BQ94</accession>
<protein>
    <recommendedName>
        <fullName evidence="1">Arb2 domain-containing protein</fullName>
    </recommendedName>
</protein>
<dbReference type="Pfam" id="PF22749">
    <property type="entry name" value="Arb2"/>
    <property type="match status" value="2"/>
</dbReference>
<evidence type="ECO:0000259" key="1">
    <source>
        <dbReference type="Pfam" id="PF22749"/>
    </source>
</evidence>
<dbReference type="PANTHER" id="PTHR21357">
    <property type="entry name" value="FAM172 FAMILY PROTEIN HOMOLOG CG10038"/>
    <property type="match status" value="1"/>
</dbReference>
<sequence>MYRRKPKRVERPVFPNTIEGFGYIVKENGEIRSKENDTPYEFQVIPKDQSYNEARYKAFIDLVGDLVEERLQNNLGFKKVIVPVNADPSKNEPHSYIYMTPNALTTMDKLAILFPGHNNRIGQWSKRAMCDENIESGSMIRVSRLLQSQGYEVILLNSNGNFWVDNKTSVRIPFRRPVILSLRSFQILNSKAQANRMAVIANGWGGSNFTDLLNNHFDFIKSRVRAVTIANSTHTLDLIHGSDKRAWMIDNVVNWSVGQEAKGEVINDRRFGCTCLSAAVELADFVLPSCLPEMLRFIGVKMGEITEMENESDGEEDGKLTAEEEAEVAAHLNVVSIG</sequence>
<dbReference type="OrthoDB" id="421951at2759"/>
<organism evidence="2 3">
    <name type="scientific">Apophysomyces ossiformis</name>
    <dbReference type="NCBI Taxonomy" id="679940"/>
    <lineage>
        <taxon>Eukaryota</taxon>
        <taxon>Fungi</taxon>
        <taxon>Fungi incertae sedis</taxon>
        <taxon>Mucoromycota</taxon>
        <taxon>Mucoromycotina</taxon>
        <taxon>Mucoromycetes</taxon>
        <taxon>Mucorales</taxon>
        <taxon>Mucorineae</taxon>
        <taxon>Mucoraceae</taxon>
        <taxon>Apophysomyces</taxon>
    </lineage>
</organism>
<dbReference type="GO" id="GO:0035197">
    <property type="term" value="F:siRNA binding"/>
    <property type="evidence" value="ECO:0007669"/>
    <property type="project" value="TreeGrafter"/>
</dbReference>
<dbReference type="InterPro" id="IPR053858">
    <property type="entry name" value="Arb2_dom"/>
</dbReference>